<dbReference type="InterPro" id="IPR000524">
    <property type="entry name" value="Tscrpt_reg_HTH_GntR"/>
</dbReference>
<dbReference type="InterPro" id="IPR050679">
    <property type="entry name" value="Bact_HTH_transcr_reg"/>
</dbReference>
<evidence type="ECO:0000256" key="3">
    <source>
        <dbReference type="ARBA" id="ARBA00023015"/>
    </source>
</evidence>
<evidence type="ECO:0000256" key="1">
    <source>
        <dbReference type="ARBA" id="ARBA00005582"/>
    </source>
</evidence>
<dbReference type="EMBL" id="JBHEZX010000003">
    <property type="protein sequence ID" value="MFC1409194.1"/>
    <property type="molecule type" value="Genomic_DNA"/>
</dbReference>
<comment type="similarity">
    <text evidence="1 6">Belongs to the Nudix hydrolase family.</text>
</comment>
<protein>
    <submittedName>
        <fullName evidence="9">GntR family transcriptional regulator</fullName>
    </submittedName>
</protein>
<keyword evidence="5" id="KW-0804">Transcription</keyword>
<dbReference type="SMART" id="SM00345">
    <property type="entry name" value="HTH_GNTR"/>
    <property type="match status" value="2"/>
</dbReference>
<dbReference type="Proteomes" id="UP001592582">
    <property type="component" value="Unassembled WGS sequence"/>
</dbReference>
<dbReference type="InterPro" id="IPR020084">
    <property type="entry name" value="NUDIX_hydrolase_CS"/>
</dbReference>
<keyword evidence="3" id="KW-0805">Transcription regulation</keyword>
<dbReference type="Pfam" id="PF00392">
    <property type="entry name" value="GntR"/>
    <property type="match status" value="2"/>
</dbReference>
<keyword evidence="4" id="KW-0238">DNA-binding</keyword>
<evidence type="ECO:0000259" key="8">
    <source>
        <dbReference type="PROSITE" id="PS51462"/>
    </source>
</evidence>
<dbReference type="Gene3D" id="3.90.79.10">
    <property type="entry name" value="Nucleoside Triphosphate Pyrophosphohydrolase"/>
    <property type="match status" value="1"/>
</dbReference>
<evidence type="ECO:0000256" key="6">
    <source>
        <dbReference type="RuleBase" id="RU003476"/>
    </source>
</evidence>
<dbReference type="PROSITE" id="PS00893">
    <property type="entry name" value="NUDIX_BOX"/>
    <property type="match status" value="1"/>
</dbReference>
<evidence type="ECO:0000313" key="9">
    <source>
        <dbReference type="EMBL" id="MFC1409194.1"/>
    </source>
</evidence>
<proteinExistence type="inferred from homology"/>
<keyword evidence="10" id="KW-1185">Reference proteome</keyword>
<dbReference type="PROSITE" id="PS51462">
    <property type="entry name" value="NUDIX"/>
    <property type="match status" value="1"/>
</dbReference>
<dbReference type="InterPro" id="IPR020476">
    <property type="entry name" value="Nudix_hydrolase"/>
</dbReference>
<evidence type="ECO:0000313" key="10">
    <source>
        <dbReference type="Proteomes" id="UP001592582"/>
    </source>
</evidence>
<dbReference type="SUPFAM" id="SSF46785">
    <property type="entry name" value="Winged helix' DNA-binding domain"/>
    <property type="match status" value="2"/>
</dbReference>
<dbReference type="PANTHER" id="PTHR44846:SF1">
    <property type="entry name" value="MANNOSYL-D-GLYCERATE TRANSPORT_METABOLISM SYSTEM REPRESSOR MNGR-RELATED"/>
    <property type="match status" value="1"/>
</dbReference>
<accession>A0ABV6V641</accession>
<dbReference type="SUPFAM" id="SSF55811">
    <property type="entry name" value="Nudix"/>
    <property type="match status" value="1"/>
</dbReference>
<dbReference type="RefSeq" id="WP_380504455.1">
    <property type="nucleotide sequence ID" value="NZ_JBHEZX010000003.1"/>
</dbReference>
<sequence length="343" mass="38253">MRDTASKRIGYRQIADQLRTRIESGAYPSDEALPSEALLTTEFSVARDTVRRALDQLEAEGLINTVHGRGRFVTETAGGRPVGTKHDQVAESLRQRIQSGKLKPGAALPTEAEICTQFDVSRTTARKAFAELERDGLARSEKGRPRVVTTPPDFHDTGDRSTAWIVHGETPIYENYWVTVTQADIQTPDGERFDHHKVYLPPAAMTAMLDDDDRVFMMWRHRFVSDTWNWELPGGVVDDGEEPAVTAAREILEETGYRPTGALEHVVSFEPMIGTVSSPHHVYVARGVEKVAEPTEVNEAQRTAWIPLRKIPELIARGEVANSGALVAVFYLLATERQKSPRQ</sequence>
<keyword evidence="2 6" id="KW-0378">Hydrolase</keyword>
<dbReference type="InterPro" id="IPR036390">
    <property type="entry name" value="WH_DNA-bd_sf"/>
</dbReference>
<feature type="domain" description="HTH gntR-type" evidence="7">
    <location>
        <begin position="83"/>
        <end position="151"/>
    </location>
</feature>
<evidence type="ECO:0000256" key="4">
    <source>
        <dbReference type="ARBA" id="ARBA00023125"/>
    </source>
</evidence>
<dbReference type="Gene3D" id="1.10.10.10">
    <property type="entry name" value="Winged helix-like DNA-binding domain superfamily/Winged helix DNA-binding domain"/>
    <property type="match status" value="2"/>
</dbReference>
<dbReference type="PROSITE" id="PS50949">
    <property type="entry name" value="HTH_GNTR"/>
    <property type="match status" value="2"/>
</dbReference>
<dbReference type="CDD" id="cd03424">
    <property type="entry name" value="NUDIX_ADPRase_Nudt5_UGPPase_Nudt14"/>
    <property type="match status" value="1"/>
</dbReference>
<dbReference type="PRINTS" id="PR00502">
    <property type="entry name" value="NUDIXFAMILY"/>
</dbReference>
<dbReference type="Pfam" id="PF00293">
    <property type="entry name" value="NUDIX"/>
    <property type="match status" value="1"/>
</dbReference>
<evidence type="ECO:0000259" key="7">
    <source>
        <dbReference type="PROSITE" id="PS50949"/>
    </source>
</evidence>
<dbReference type="PANTHER" id="PTHR44846">
    <property type="entry name" value="MANNOSYL-D-GLYCERATE TRANSPORT/METABOLISM SYSTEM REPRESSOR MNGR-RELATED"/>
    <property type="match status" value="1"/>
</dbReference>
<dbReference type="CDD" id="cd07377">
    <property type="entry name" value="WHTH_GntR"/>
    <property type="match status" value="2"/>
</dbReference>
<gene>
    <name evidence="9" type="ORF">ACEZDG_07855</name>
</gene>
<name>A0ABV6V641_9ACTN</name>
<feature type="domain" description="HTH gntR-type" evidence="7">
    <location>
        <begin position="8"/>
        <end position="76"/>
    </location>
</feature>
<comment type="caution">
    <text evidence="9">The sequence shown here is derived from an EMBL/GenBank/DDBJ whole genome shotgun (WGS) entry which is preliminary data.</text>
</comment>
<dbReference type="InterPro" id="IPR036388">
    <property type="entry name" value="WH-like_DNA-bd_sf"/>
</dbReference>
<organism evidence="9 10">
    <name type="scientific">Streptacidiphilus alkalitolerans</name>
    <dbReference type="NCBI Taxonomy" id="3342712"/>
    <lineage>
        <taxon>Bacteria</taxon>
        <taxon>Bacillati</taxon>
        <taxon>Actinomycetota</taxon>
        <taxon>Actinomycetes</taxon>
        <taxon>Kitasatosporales</taxon>
        <taxon>Streptomycetaceae</taxon>
        <taxon>Streptacidiphilus</taxon>
    </lineage>
</organism>
<evidence type="ECO:0000256" key="2">
    <source>
        <dbReference type="ARBA" id="ARBA00022801"/>
    </source>
</evidence>
<dbReference type="PRINTS" id="PR00035">
    <property type="entry name" value="HTHGNTR"/>
</dbReference>
<reference evidence="9 10" key="1">
    <citation type="submission" date="2024-09" db="EMBL/GenBank/DDBJ databases">
        <authorList>
            <person name="Lee S.D."/>
        </authorList>
    </citation>
    <scope>NUCLEOTIDE SEQUENCE [LARGE SCALE GENOMIC DNA]</scope>
    <source>
        <strain evidence="9 10">N1-1</strain>
    </source>
</reference>
<dbReference type="InterPro" id="IPR000086">
    <property type="entry name" value="NUDIX_hydrolase_dom"/>
</dbReference>
<feature type="domain" description="Nudix hydrolase" evidence="8">
    <location>
        <begin position="199"/>
        <end position="328"/>
    </location>
</feature>
<evidence type="ECO:0000256" key="5">
    <source>
        <dbReference type="ARBA" id="ARBA00023163"/>
    </source>
</evidence>
<dbReference type="InterPro" id="IPR015797">
    <property type="entry name" value="NUDIX_hydrolase-like_dom_sf"/>
</dbReference>